<organism evidence="1 2">
    <name type="scientific">Actinidia rufa</name>
    <dbReference type="NCBI Taxonomy" id="165716"/>
    <lineage>
        <taxon>Eukaryota</taxon>
        <taxon>Viridiplantae</taxon>
        <taxon>Streptophyta</taxon>
        <taxon>Embryophyta</taxon>
        <taxon>Tracheophyta</taxon>
        <taxon>Spermatophyta</taxon>
        <taxon>Magnoliopsida</taxon>
        <taxon>eudicotyledons</taxon>
        <taxon>Gunneridae</taxon>
        <taxon>Pentapetalae</taxon>
        <taxon>asterids</taxon>
        <taxon>Ericales</taxon>
        <taxon>Actinidiaceae</taxon>
        <taxon>Actinidia</taxon>
    </lineage>
</organism>
<keyword evidence="2" id="KW-1185">Reference proteome</keyword>
<evidence type="ECO:0000313" key="1">
    <source>
        <dbReference type="EMBL" id="GFZ15611.1"/>
    </source>
</evidence>
<accession>A0A7J0GXW7</accession>
<dbReference type="Proteomes" id="UP000585474">
    <property type="component" value="Unassembled WGS sequence"/>
</dbReference>
<proteinExistence type="predicted"/>
<name>A0A7J0GXW7_9ERIC</name>
<dbReference type="AlphaFoldDB" id="A0A7J0GXW7"/>
<reference evidence="1 2" key="1">
    <citation type="submission" date="2019-07" db="EMBL/GenBank/DDBJ databases">
        <title>De Novo Assembly of kiwifruit Actinidia rufa.</title>
        <authorList>
            <person name="Sugita-Konishi S."/>
            <person name="Sato K."/>
            <person name="Mori E."/>
            <person name="Abe Y."/>
            <person name="Kisaki G."/>
            <person name="Hamano K."/>
            <person name="Suezawa K."/>
            <person name="Otani M."/>
            <person name="Fukuda T."/>
            <person name="Manabe T."/>
            <person name="Gomi K."/>
            <person name="Tabuchi M."/>
            <person name="Akimitsu K."/>
            <person name="Kataoka I."/>
        </authorList>
    </citation>
    <scope>NUCLEOTIDE SEQUENCE [LARGE SCALE GENOMIC DNA]</scope>
    <source>
        <strain evidence="2">cv. Fuchu</strain>
    </source>
</reference>
<protein>
    <submittedName>
        <fullName evidence="1">Uncharacterized protein</fullName>
    </submittedName>
</protein>
<dbReference type="EMBL" id="BJWL01000025">
    <property type="protein sequence ID" value="GFZ15611.1"/>
    <property type="molecule type" value="Genomic_DNA"/>
</dbReference>
<sequence length="59" mass="6523">MSNTSASQTLVVYDEDHDNQQIDLCAAHDQLPSSEVITSEVDLELRLGHCNGKLQHSTQ</sequence>
<evidence type="ECO:0000313" key="2">
    <source>
        <dbReference type="Proteomes" id="UP000585474"/>
    </source>
</evidence>
<comment type="caution">
    <text evidence="1">The sequence shown here is derived from an EMBL/GenBank/DDBJ whole genome shotgun (WGS) entry which is preliminary data.</text>
</comment>
<gene>
    <name evidence="1" type="ORF">Acr_25g0000200</name>
</gene>